<dbReference type="InterPro" id="IPR006269">
    <property type="entry name" value="KDO8P_synthase"/>
</dbReference>
<feature type="domain" description="DAHP synthetase I/KDSA" evidence="9">
    <location>
        <begin position="12"/>
        <end position="267"/>
    </location>
</feature>
<keyword evidence="6 8" id="KW-0808">Transferase</keyword>
<dbReference type="Proteomes" id="UP000708298">
    <property type="component" value="Unassembled WGS sequence"/>
</dbReference>
<reference evidence="10" key="1">
    <citation type="journal article" date="2021" name="Microorganisms">
        <title>Acidisoma silvae sp. nov. and Acidisomacellulosilytica sp. nov., Two Acidophilic Bacteria Isolated from Decaying Wood, Hydrolyzing Cellulose and Producing Poly-3-hydroxybutyrate.</title>
        <authorList>
            <person name="Mieszkin S."/>
            <person name="Pouder E."/>
            <person name="Uroz S."/>
            <person name="Simon-Colin C."/>
            <person name="Alain K."/>
        </authorList>
    </citation>
    <scope>NUCLEOTIDE SEQUENCE</scope>
    <source>
        <strain evidence="10">HW T2.11</strain>
    </source>
</reference>
<dbReference type="EMBL" id="JAESVB010000001">
    <property type="protein sequence ID" value="MCB8873621.1"/>
    <property type="molecule type" value="Genomic_DNA"/>
</dbReference>
<dbReference type="HAMAP" id="MF_00056">
    <property type="entry name" value="KDO8P_synth"/>
    <property type="match status" value="1"/>
</dbReference>
<evidence type="ECO:0000256" key="6">
    <source>
        <dbReference type="ARBA" id="ARBA00022679"/>
    </source>
</evidence>
<evidence type="ECO:0000313" key="11">
    <source>
        <dbReference type="Proteomes" id="UP000708298"/>
    </source>
</evidence>
<dbReference type="SUPFAM" id="SSF51569">
    <property type="entry name" value="Aldolase"/>
    <property type="match status" value="1"/>
</dbReference>
<comment type="pathway">
    <text evidence="2">Bacterial outer membrane biogenesis; lipopolysaccharide biosynthesis.</text>
</comment>
<dbReference type="AlphaFoldDB" id="A0A963YN72"/>
<reference evidence="10" key="2">
    <citation type="submission" date="2021-01" db="EMBL/GenBank/DDBJ databases">
        <authorList>
            <person name="Mieszkin S."/>
            <person name="Pouder E."/>
            <person name="Alain K."/>
        </authorList>
    </citation>
    <scope>NUCLEOTIDE SEQUENCE</scope>
    <source>
        <strain evidence="10">HW T2.11</strain>
    </source>
</reference>
<dbReference type="GO" id="GO:0005737">
    <property type="term" value="C:cytoplasm"/>
    <property type="evidence" value="ECO:0007669"/>
    <property type="project" value="UniProtKB-SubCell"/>
</dbReference>
<gene>
    <name evidence="8 10" type="primary">kdsA</name>
    <name evidence="10" type="ORF">ASILVAE211_00395</name>
</gene>
<evidence type="ECO:0000256" key="5">
    <source>
        <dbReference type="ARBA" id="ARBA00022490"/>
    </source>
</evidence>
<evidence type="ECO:0000256" key="1">
    <source>
        <dbReference type="ARBA" id="ARBA00004496"/>
    </source>
</evidence>
<proteinExistence type="inferred from homology"/>
<evidence type="ECO:0000313" key="10">
    <source>
        <dbReference type="EMBL" id="MCB8873621.1"/>
    </source>
</evidence>
<evidence type="ECO:0000256" key="8">
    <source>
        <dbReference type="HAMAP-Rule" id="MF_00056"/>
    </source>
</evidence>
<comment type="subcellular location">
    <subcellularLocation>
        <location evidence="1 8">Cytoplasm</location>
    </subcellularLocation>
</comment>
<organism evidence="10 11">
    <name type="scientific">Acidisoma silvae</name>
    <dbReference type="NCBI Taxonomy" id="2802396"/>
    <lineage>
        <taxon>Bacteria</taxon>
        <taxon>Pseudomonadati</taxon>
        <taxon>Pseudomonadota</taxon>
        <taxon>Alphaproteobacteria</taxon>
        <taxon>Acetobacterales</taxon>
        <taxon>Acidocellaceae</taxon>
        <taxon>Acidisoma</taxon>
    </lineage>
</organism>
<evidence type="ECO:0000259" key="9">
    <source>
        <dbReference type="Pfam" id="PF00793"/>
    </source>
</evidence>
<protein>
    <recommendedName>
        <fullName evidence="8">2-dehydro-3-deoxyphosphooctonate aldolase</fullName>
        <ecNumber evidence="8">2.5.1.55</ecNumber>
    </recommendedName>
    <alternativeName>
        <fullName evidence="8">3-deoxy-D-manno-octulosonic acid 8-phosphate synthase</fullName>
    </alternativeName>
    <alternativeName>
        <fullName evidence="8">KDO-8-phosphate synthase</fullName>
        <shortName evidence="8">KDO 8-P synthase</shortName>
        <shortName evidence="8">KDOPS</shortName>
    </alternativeName>
    <alternativeName>
        <fullName evidence="8">Phospho-2-dehydro-3-deoxyoctonate aldolase</fullName>
    </alternativeName>
</protein>
<dbReference type="Gene3D" id="3.20.20.70">
    <property type="entry name" value="Aldolase class I"/>
    <property type="match status" value="1"/>
</dbReference>
<name>A0A963YN72_9PROT</name>
<dbReference type="NCBIfam" id="TIGR01362">
    <property type="entry name" value="KDO8P_synth"/>
    <property type="match status" value="1"/>
</dbReference>
<comment type="similarity">
    <text evidence="4 8">Belongs to the KdsA family.</text>
</comment>
<dbReference type="InterPro" id="IPR013785">
    <property type="entry name" value="Aldolase_TIM"/>
</dbReference>
<dbReference type="GO" id="GO:0019294">
    <property type="term" value="P:keto-3-deoxy-D-manno-octulosonic acid biosynthetic process"/>
    <property type="evidence" value="ECO:0007669"/>
    <property type="project" value="UniProtKB-UniRule"/>
</dbReference>
<evidence type="ECO:0000256" key="4">
    <source>
        <dbReference type="ARBA" id="ARBA00010499"/>
    </source>
</evidence>
<comment type="pathway">
    <text evidence="3 8">Carbohydrate biosynthesis; 3-deoxy-D-manno-octulosonate biosynthesis; 3-deoxy-D-manno-octulosonate from D-ribulose 5-phosphate: step 2/3.</text>
</comment>
<dbReference type="NCBIfam" id="NF003543">
    <property type="entry name" value="PRK05198.1"/>
    <property type="match status" value="1"/>
</dbReference>
<evidence type="ECO:0000256" key="7">
    <source>
        <dbReference type="ARBA" id="ARBA00049112"/>
    </source>
</evidence>
<dbReference type="Pfam" id="PF00793">
    <property type="entry name" value="DAHP_synth_1"/>
    <property type="match status" value="1"/>
</dbReference>
<comment type="catalytic activity">
    <reaction evidence="7 8">
        <text>D-arabinose 5-phosphate + phosphoenolpyruvate + H2O = 3-deoxy-alpha-D-manno-2-octulosonate-8-phosphate + phosphate</text>
        <dbReference type="Rhea" id="RHEA:14053"/>
        <dbReference type="ChEBI" id="CHEBI:15377"/>
        <dbReference type="ChEBI" id="CHEBI:43474"/>
        <dbReference type="ChEBI" id="CHEBI:57693"/>
        <dbReference type="ChEBI" id="CHEBI:58702"/>
        <dbReference type="ChEBI" id="CHEBI:85985"/>
        <dbReference type="EC" id="2.5.1.55"/>
    </reaction>
</comment>
<keyword evidence="8" id="KW-0448">Lipopolysaccharide biosynthesis</keyword>
<dbReference type="InterPro" id="IPR006218">
    <property type="entry name" value="DAHP1/KDSA"/>
</dbReference>
<accession>A0A963YN72</accession>
<dbReference type="EC" id="2.5.1.55" evidence="8"/>
<dbReference type="RefSeq" id="WP_227319310.1">
    <property type="nucleotide sequence ID" value="NZ_JAESVB010000001.1"/>
</dbReference>
<comment type="caution">
    <text evidence="10">The sequence shown here is derived from an EMBL/GenBank/DDBJ whole genome shotgun (WGS) entry which is preliminary data.</text>
</comment>
<evidence type="ECO:0000256" key="3">
    <source>
        <dbReference type="ARBA" id="ARBA00004845"/>
    </source>
</evidence>
<keyword evidence="11" id="KW-1185">Reference proteome</keyword>
<keyword evidence="5 8" id="KW-0963">Cytoplasm</keyword>
<dbReference type="PANTHER" id="PTHR21057">
    <property type="entry name" value="PHOSPHO-2-DEHYDRO-3-DEOXYHEPTONATE ALDOLASE"/>
    <property type="match status" value="1"/>
</dbReference>
<dbReference type="GO" id="GO:0008676">
    <property type="term" value="F:3-deoxy-8-phosphooctulonate synthase activity"/>
    <property type="evidence" value="ECO:0007669"/>
    <property type="project" value="UniProtKB-UniRule"/>
</dbReference>
<sequence length="284" mass="29412">MATPLVELAVGSVRFGNALPMAVIAGPCQLESRAHALETAAALKEIAARVGFGLVYKTSFDKANRTSGKAERGLGLEKSLPIFAEIRESLGIPVLTDVHNDYQCAPVAEAVDILQIPAFLCRQTDLLLAAAATGKAVNVKKGQFLAPWDMANVVAKLVGAGNPQVLVTDRGTSFGYNTLVSDFRGLPIMAKTGAPVIFDATHSVQQPGGLGGSSGGQREFVPVLARAAVAVGVAGVFIETHQDPDNAPSDGPNMVPLSQFETLMRNLVAIDALSKAQAAAAAAA</sequence>
<evidence type="ECO:0000256" key="2">
    <source>
        <dbReference type="ARBA" id="ARBA00004756"/>
    </source>
</evidence>